<keyword evidence="1" id="KW-0732">Signal</keyword>
<name>A0A9W9ZN61_9CNID</name>
<feature type="signal peptide" evidence="1">
    <location>
        <begin position="1"/>
        <end position="28"/>
    </location>
</feature>
<comment type="caution">
    <text evidence="2">The sequence shown here is derived from an EMBL/GenBank/DDBJ whole genome shotgun (WGS) entry which is preliminary data.</text>
</comment>
<evidence type="ECO:0000313" key="3">
    <source>
        <dbReference type="Proteomes" id="UP001163046"/>
    </source>
</evidence>
<dbReference type="AlphaFoldDB" id="A0A9W9ZN61"/>
<keyword evidence="3" id="KW-1185">Reference proteome</keyword>
<dbReference type="OrthoDB" id="636685at2759"/>
<organism evidence="2 3">
    <name type="scientific">Desmophyllum pertusum</name>
    <dbReference type="NCBI Taxonomy" id="174260"/>
    <lineage>
        <taxon>Eukaryota</taxon>
        <taxon>Metazoa</taxon>
        <taxon>Cnidaria</taxon>
        <taxon>Anthozoa</taxon>
        <taxon>Hexacorallia</taxon>
        <taxon>Scleractinia</taxon>
        <taxon>Caryophylliina</taxon>
        <taxon>Caryophylliidae</taxon>
        <taxon>Desmophyllum</taxon>
    </lineage>
</organism>
<proteinExistence type="predicted"/>
<feature type="chain" id="PRO_5040870843" evidence="1">
    <location>
        <begin position="29"/>
        <end position="249"/>
    </location>
</feature>
<dbReference type="PANTHER" id="PTHR39313:SF1">
    <property type="entry name" value="IM:7138239"/>
    <property type="match status" value="1"/>
</dbReference>
<evidence type="ECO:0000313" key="2">
    <source>
        <dbReference type="EMBL" id="KAJ7384766.1"/>
    </source>
</evidence>
<accession>A0A9W9ZN61</accession>
<dbReference type="PANTHER" id="PTHR39313">
    <property type="entry name" value="IM:7138239"/>
    <property type="match status" value="1"/>
</dbReference>
<evidence type="ECO:0000256" key="1">
    <source>
        <dbReference type="SAM" id="SignalP"/>
    </source>
</evidence>
<dbReference type="EMBL" id="MU825885">
    <property type="protein sequence ID" value="KAJ7384766.1"/>
    <property type="molecule type" value="Genomic_DNA"/>
</dbReference>
<dbReference type="Proteomes" id="UP001163046">
    <property type="component" value="Unassembled WGS sequence"/>
</dbReference>
<protein>
    <submittedName>
        <fullName evidence="2">Uncharacterized protein</fullName>
    </submittedName>
</protein>
<reference evidence="2" key="1">
    <citation type="submission" date="2023-01" db="EMBL/GenBank/DDBJ databases">
        <title>Genome assembly of the deep-sea coral Lophelia pertusa.</title>
        <authorList>
            <person name="Herrera S."/>
            <person name="Cordes E."/>
        </authorList>
    </citation>
    <scope>NUCLEOTIDE SEQUENCE</scope>
    <source>
        <strain evidence="2">USNM1676648</strain>
        <tissue evidence="2">Polyp</tissue>
    </source>
</reference>
<sequence>MIGNKITHANNTQFLLLMLALLVVLVEGRFNSQFPISEPTEKSKEKGKEFMENDSFSRQIIHGVAHSKEAITTCGLVSQEEHYGQGLDLQAVSRYVNTCRITSVQAAGKPDQPGMPCNVPRMCVANESSVEELALLDGQKEITSALSCRCLDPHPPCYKQNNIRVFHWGTTYEKAVDVGQCVGSCNKEKKTCQPIASKIVNVKGPNGAHCVEKILECGCARSCYRVSFHQLYSITVLDEQTSTNKTLQR</sequence>
<gene>
    <name evidence="2" type="ORF">OS493_020358</name>
</gene>
<feature type="non-terminal residue" evidence="2">
    <location>
        <position position="249"/>
    </location>
</feature>